<evidence type="ECO:0000259" key="7">
    <source>
        <dbReference type="PROSITE" id="PS50111"/>
    </source>
</evidence>
<dbReference type="InterPro" id="IPR004090">
    <property type="entry name" value="Chemotax_Me-accpt_rcpt"/>
</dbReference>
<protein>
    <submittedName>
        <fullName evidence="9">Methyl-accepting chemotaxis protein</fullName>
    </submittedName>
</protein>
<dbReference type="GO" id="GO:0007165">
    <property type="term" value="P:signal transduction"/>
    <property type="evidence" value="ECO:0007669"/>
    <property type="project" value="UniProtKB-KW"/>
</dbReference>
<dbReference type="Pfam" id="PF00015">
    <property type="entry name" value="MCPsignal"/>
    <property type="match status" value="1"/>
</dbReference>
<feature type="domain" description="Methyl-accepting transducer" evidence="7">
    <location>
        <begin position="508"/>
        <end position="730"/>
    </location>
</feature>
<dbReference type="FunFam" id="1.10.287.950:FF:000001">
    <property type="entry name" value="Methyl-accepting chemotaxis sensory transducer"/>
    <property type="match status" value="1"/>
</dbReference>
<dbReference type="GO" id="GO:0006935">
    <property type="term" value="P:chemotaxis"/>
    <property type="evidence" value="ECO:0007669"/>
    <property type="project" value="UniProtKB-KW"/>
</dbReference>
<dbReference type="Pfam" id="PF00672">
    <property type="entry name" value="HAMP"/>
    <property type="match status" value="1"/>
</dbReference>
<dbReference type="InterPro" id="IPR003660">
    <property type="entry name" value="HAMP_dom"/>
</dbReference>
<keyword evidence="6" id="KW-0812">Transmembrane</keyword>
<dbReference type="GO" id="GO:0004888">
    <property type="term" value="F:transmembrane signaling receptor activity"/>
    <property type="evidence" value="ECO:0007669"/>
    <property type="project" value="InterPro"/>
</dbReference>
<dbReference type="PRINTS" id="PR00260">
    <property type="entry name" value="CHEMTRNSDUCR"/>
</dbReference>
<proteinExistence type="inferred from homology"/>
<comment type="subcellular location">
    <subcellularLocation>
        <location evidence="1">Membrane</location>
    </subcellularLocation>
</comment>
<reference evidence="9 10" key="1">
    <citation type="submission" date="2019-11" db="EMBL/GenBank/DDBJ databases">
        <title>Pseudooceanicola pacifica sp. nov., isolated from deep-sea sediment of the Pacific Ocean.</title>
        <authorList>
            <person name="Lyu L."/>
        </authorList>
    </citation>
    <scope>NUCLEOTIDE SEQUENCE [LARGE SCALE GENOMIC DNA]</scope>
    <source>
        <strain evidence="9 10">216_PA32_1</strain>
    </source>
</reference>
<dbReference type="CDD" id="cd11386">
    <property type="entry name" value="MCP_signal"/>
    <property type="match status" value="1"/>
</dbReference>
<evidence type="ECO:0000256" key="6">
    <source>
        <dbReference type="SAM" id="Phobius"/>
    </source>
</evidence>
<keyword evidence="6" id="KW-1133">Transmembrane helix</keyword>
<dbReference type="PROSITE" id="PS50111">
    <property type="entry name" value="CHEMOTAXIS_TRANSDUC_2"/>
    <property type="match status" value="1"/>
</dbReference>
<dbReference type="GO" id="GO:0016020">
    <property type="term" value="C:membrane"/>
    <property type="evidence" value="ECO:0007669"/>
    <property type="project" value="UniProtKB-SubCell"/>
</dbReference>
<dbReference type="Gene3D" id="1.10.287.950">
    <property type="entry name" value="Methyl-accepting chemotaxis protein"/>
    <property type="match status" value="1"/>
</dbReference>
<evidence type="ECO:0000256" key="1">
    <source>
        <dbReference type="ARBA" id="ARBA00004370"/>
    </source>
</evidence>
<evidence type="ECO:0000256" key="5">
    <source>
        <dbReference type="SAM" id="Coils"/>
    </source>
</evidence>
<evidence type="ECO:0000313" key="9">
    <source>
        <dbReference type="EMBL" id="MWB76987.1"/>
    </source>
</evidence>
<comment type="caution">
    <text evidence="9">The sequence shown here is derived from an EMBL/GenBank/DDBJ whole genome shotgun (WGS) entry which is preliminary data.</text>
</comment>
<keyword evidence="10" id="KW-1185">Reference proteome</keyword>
<dbReference type="SMART" id="SM00304">
    <property type="entry name" value="HAMP"/>
    <property type="match status" value="2"/>
</dbReference>
<dbReference type="InterPro" id="IPR051310">
    <property type="entry name" value="MCP_chemotaxis"/>
</dbReference>
<dbReference type="RefSeq" id="WP_160381100.1">
    <property type="nucleotide sequence ID" value="NZ_WNXQ01000001.1"/>
</dbReference>
<evidence type="ECO:0000259" key="8">
    <source>
        <dbReference type="PROSITE" id="PS50885"/>
    </source>
</evidence>
<feature type="domain" description="HAMP" evidence="8">
    <location>
        <begin position="451"/>
        <end position="503"/>
    </location>
</feature>
<dbReference type="PANTHER" id="PTHR43531:SF11">
    <property type="entry name" value="METHYL-ACCEPTING CHEMOTAXIS PROTEIN 3"/>
    <property type="match status" value="1"/>
</dbReference>
<keyword evidence="5" id="KW-0175">Coiled coil</keyword>
<dbReference type="SMART" id="SM00283">
    <property type="entry name" value="MA"/>
    <property type="match status" value="1"/>
</dbReference>
<dbReference type="PANTHER" id="PTHR43531">
    <property type="entry name" value="PROTEIN ICFG"/>
    <property type="match status" value="1"/>
</dbReference>
<feature type="transmembrane region" description="Helical" evidence="6">
    <location>
        <begin position="30"/>
        <end position="55"/>
    </location>
</feature>
<sequence length="797" mass="85756">MTSDSGSHLPGDGNRHFGWSPLRPLANMRLVIKLPIIIVGLALASSLALTTTAYFDARAIMEGQIKERFDSTLASRGEALRGLLTDIERDLEAQSESTATRSAMQAFALSWVALDGDRTRKLQKEYIEENPNPAGQKDAMTTSGSASQYDLVHTKYHSQFRSLLQARGYDDIILVDPDGNVVYTVFKELDFATSLADGPWRSSDLAAAWRKSRELASGDTAFFDFAPYAPSNNAPAGFISTPLTGRDGQRIGTLIYKLPIEGINAIMQGVHGLGESGQSFVLGHDGLLRSKPRGESRYDVLSPLEDDELVRQINRPDPPSLMLTDGLRNQPVESLFVPFKYKTADWTLVIEQDLDELEAPIINLRNMLALQTGGLALLIALAGMLIGRAISRPFGIIGQALVGMTQGELRQPTPFRGRGDDVGMLSRNLENLREKLAAAAEERQVQDRRTEEQQQVVRHLTSGIRKLAEGDLTARIEQAFAPDYEGLRTGFNGAVESLNDTVASLVSAAREIDNNAREVENASNDLSQKAIEQAANLEETAAAITQLSASVKSTADAASDADRVMTRARTDAEASGQEVNRAMTAMDRISTSSQKITQVTSVIEDLAFQTNLLALNAGVEAARAGEAGRGFAVVASEVRALAQRSSDAAKEINGLIQESAENVGSGVELVEKAGKSFEGMIDDFEKVSASVSAIAAAAREQSIGLEEINSAVDQLDGVTQKNAAVATQVHGTGKVMVAEAAKLNEVSSRFRIDTSVQAAAPRMPKAAAPARVEQMVANGAPMIARANDLSDDIWAEF</sequence>
<dbReference type="AlphaFoldDB" id="A0A844VZW5"/>
<dbReference type="InterPro" id="IPR004089">
    <property type="entry name" value="MCPsignal_dom"/>
</dbReference>
<keyword evidence="4" id="KW-0807">Transducer</keyword>
<evidence type="ECO:0000256" key="4">
    <source>
        <dbReference type="PROSITE-ProRule" id="PRU00284"/>
    </source>
</evidence>
<accession>A0A844VZW5</accession>
<feature type="coiled-coil region" evidence="5">
    <location>
        <begin position="422"/>
        <end position="449"/>
    </location>
</feature>
<evidence type="ECO:0000256" key="3">
    <source>
        <dbReference type="ARBA" id="ARBA00029447"/>
    </source>
</evidence>
<evidence type="ECO:0000256" key="2">
    <source>
        <dbReference type="ARBA" id="ARBA00022500"/>
    </source>
</evidence>
<gene>
    <name evidence="9" type="ORF">GLS40_02980</name>
</gene>
<dbReference type="SUPFAM" id="SSF58104">
    <property type="entry name" value="Methyl-accepting chemotaxis protein (MCP) signaling domain"/>
    <property type="match status" value="1"/>
</dbReference>
<keyword evidence="6" id="KW-0472">Membrane</keyword>
<evidence type="ECO:0000313" key="10">
    <source>
        <dbReference type="Proteomes" id="UP000443843"/>
    </source>
</evidence>
<name>A0A844VZW5_9RHOB</name>
<keyword evidence="2" id="KW-0145">Chemotaxis</keyword>
<dbReference type="EMBL" id="WNXQ01000001">
    <property type="protein sequence ID" value="MWB76987.1"/>
    <property type="molecule type" value="Genomic_DNA"/>
</dbReference>
<dbReference type="Proteomes" id="UP000443843">
    <property type="component" value="Unassembled WGS sequence"/>
</dbReference>
<organism evidence="9 10">
    <name type="scientific">Pseudooceanicola pacificus</name>
    <dbReference type="NCBI Taxonomy" id="2676438"/>
    <lineage>
        <taxon>Bacteria</taxon>
        <taxon>Pseudomonadati</taxon>
        <taxon>Pseudomonadota</taxon>
        <taxon>Alphaproteobacteria</taxon>
        <taxon>Rhodobacterales</taxon>
        <taxon>Paracoccaceae</taxon>
        <taxon>Pseudooceanicola</taxon>
    </lineage>
</organism>
<dbReference type="Gene3D" id="6.10.340.10">
    <property type="match status" value="1"/>
</dbReference>
<feature type="domain" description="HAMP" evidence="8">
    <location>
        <begin position="388"/>
        <end position="441"/>
    </location>
</feature>
<comment type="similarity">
    <text evidence="3">Belongs to the methyl-accepting chemotaxis (MCP) protein family.</text>
</comment>
<dbReference type="PROSITE" id="PS50885">
    <property type="entry name" value="HAMP"/>
    <property type="match status" value="2"/>
</dbReference>